<comment type="caution">
    <text evidence="2">The sequence shown here is derived from an EMBL/GenBank/DDBJ whole genome shotgun (WGS) entry which is preliminary data.</text>
</comment>
<evidence type="ECO:0000313" key="3">
    <source>
        <dbReference type="Proteomes" id="UP001148312"/>
    </source>
</evidence>
<dbReference type="SUPFAM" id="SSF49303">
    <property type="entry name" value="beta-Galactosidase/glucuronidase domain"/>
    <property type="match status" value="1"/>
</dbReference>
<dbReference type="InterPro" id="IPR013783">
    <property type="entry name" value="Ig-like_fold"/>
</dbReference>
<dbReference type="Proteomes" id="UP001148312">
    <property type="component" value="Unassembled WGS sequence"/>
</dbReference>
<proteinExistence type="predicted"/>
<dbReference type="AlphaFoldDB" id="A0A9W9XN81"/>
<name>A0A9W9XN81_9EURO</name>
<dbReference type="Pfam" id="PF00703">
    <property type="entry name" value="Glyco_hydro_2"/>
    <property type="match status" value="1"/>
</dbReference>
<dbReference type="PANTHER" id="PTHR42732">
    <property type="entry name" value="BETA-GALACTOSIDASE"/>
    <property type="match status" value="1"/>
</dbReference>
<dbReference type="InterPro" id="IPR036156">
    <property type="entry name" value="Beta-gal/glucu_dom_sf"/>
</dbReference>
<sequence>MATSYPRPDFERKSLNWVSPNGVWDFLFDDGNEGLANEWPKKGIPPNTAHNQSKLEIEVPYAFQPAASGGVRNRVARRPRSDVIAVTGRSPQGICAVEIEVLLIGSSVVTKEAELPKERDLVAFDLDMKLDDIAGFQTTAPYDQEGVWLNGIALWAPEHPILYDLVLRLRNGSGNQVDEVHTTVGMHSLSWQSGDGTFRLNGKPLF</sequence>
<accession>A0A9W9XN81</accession>
<organism evidence="2 3">
    <name type="scientific">Penicillium diatomitis</name>
    <dbReference type="NCBI Taxonomy" id="2819901"/>
    <lineage>
        <taxon>Eukaryota</taxon>
        <taxon>Fungi</taxon>
        <taxon>Dikarya</taxon>
        <taxon>Ascomycota</taxon>
        <taxon>Pezizomycotina</taxon>
        <taxon>Eurotiomycetes</taxon>
        <taxon>Eurotiomycetidae</taxon>
        <taxon>Eurotiales</taxon>
        <taxon>Aspergillaceae</taxon>
        <taxon>Penicillium</taxon>
    </lineage>
</organism>
<dbReference type="EMBL" id="JAPWDQ010000001">
    <property type="protein sequence ID" value="KAJ5496033.1"/>
    <property type="molecule type" value="Genomic_DNA"/>
</dbReference>
<keyword evidence="3" id="KW-1185">Reference proteome</keyword>
<reference evidence="2" key="2">
    <citation type="journal article" date="2023" name="IMA Fungus">
        <title>Comparative genomic study of the Penicillium genus elucidates a diverse pangenome and 15 lateral gene transfer events.</title>
        <authorList>
            <person name="Petersen C."/>
            <person name="Sorensen T."/>
            <person name="Nielsen M.R."/>
            <person name="Sondergaard T.E."/>
            <person name="Sorensen J.L."/>
            <person name="Fitzpatrick D.A."/>
            <person name="Frisvad J.C."/>
            <person name="Nielsen K.L."/>
        </authorList>
    </citation>
    <scope>NUCLEOTIDE SEQUENCE</scope>
    <source>
        <strain evidence="2">IBT 30728</strain>
    </source>
</reference>
<gene>
    <name evidence="2" type="ORF">N7539_001149</name>
</gene>
<protein>
    <recommendedName>
        <fullName evidence="1">Glycoside hydrolase family 2 immunoglobulin-like beta-sandwich domain-containing protein</fullName>
    </recommendedName>
</protein>
<evidence type="ECO:0000313" key="2">
    <source>
        <dbReference type="EMBL" id="KAJ5496033.1"/>
    </source>
</evidence>
<dbReference type="RefSeq" id="XP_056795046.1">
    <property type="nucleotide sequence ID" value="XM_056930753.1"/>
</dbReference>
<dbReference type="Gene3D" id="2.60.40.10">
    <property type="entry name" value="Immunoglobulins"/>
    <property type="match status" value="1"/>
</dbReference>
<dbReference type="InterPro" id="IPR051913">
    <property type="entry name" value="GH2_Domain-Containing"/>
</dbReference>
<feature type="domain" description="Glycoside hydrolase family 2 immunoglobulin-like beta-sandwich" evidence="1">
    <location>
        <begin position="151"/>
        <end position="186"/>
    </location>
</feature>
<dbReference type="InterPro" id="IPR006102">
    <property type="entry name" value="Ig-like_GH2"/>
</dbReference>
<evidence type="ECO:0000259" key="1">
    <source>
        <dbReference type="Pfam" id="PF00703"/>
    </source>
</evidence>
<dbReference type="GO" id="GO:0005975">
    <property type="term" value="P:carbohydrate metabolic process"/>
    <property type="evidence" value="ECO:0007669"/>
    <property type="project" value="InterPro"/>
</dbReference>
<dbReference type="GeneID" id="81621002"/>
<reference evidence="2" key="1">
    <citation type="submission" date="2022-12" db="EMBL/GenBank/DDBJ databases">
        <authorList>
            <person name="Petersen C."/>
        </authorList>
    </citation>
    <scope>NUCLEOTIDE SEQUENCE</scope>
    <source>
        <strain evidence="2">IBT 30728</strain>
    </source>
</reference>
<dbReference type="PANTHER" id="PTHR42732:SF4">
    <property type="entry name" value="BETA-MANNOSIDASE"/>
    <property type="match status" value="1"/>
</dbReference>
<dbReference type="GO" id="GO:0004553">
    <property type="term" value="F:hydrolase activity, hydrolyzing O-glycosyl compounds"/>
    <property type="evidence" value="ECO:0007669"/>
    <property type="project" value="InterPro"/>
</dbReference>